<dbReference type="PROSITE" id="PS00189">
    <property type="entry name" value="LIPOYL"/>
    <property type="match status" value="1"/>
</dbReference>
<evidence type="ECO:0000256" key="2">
    <source>
        <dbReference type="ARBA" id="ARBA00022823"/>
    </source>
</evidence>
<dbReference type="InterPro" id="IPR017453">
    <property type="entry name" value="GCV_H_sub"/>
</dbReference>
<dbReference type="InterPro" id="IPR000089">
    <property type="entry name" value="Biotin_lipoyl"/>
</dbReference>
<dbReference type="GO" id="GO:0005960">
    <property type="term" value="C:glycine cleavage complex"/>
    <property type="evidence" value="ECO:0007669"/>
    <property type="project" value="InterPro"/>
</dbReference>
<dbReference type="NCBIfam" id="NF002270">
    <property type="entry name" value="PRK01202.1"/>
    <property type="match status" value="1"/>
</dbReference>
<evidence type="ECO:0000313" key="7">
    <source>
        <dbReference type="Proteomes" id="UP000642070"/>
    </source>
</evidence>
<evidence type="ECO:0000259" key="5">
    <source>
        <dbReference type="PROSITE" id="PS50968"/>
    </source>
</evidence>
<dbReference type="GO" id="GO:0005829">
    <property type="term" value="C:cytosol"/>
    <property type="evidence" value="ECO:0007669"/>
    <property type="project" value="TreeGrafter"/>
</dbReference>
<dbReference type="InterPro" id="IPR033753">
    <property type="entry name" value="GCV_H/Fam206"/>
</dbReference>
<dbReference type="InterPro" id="IPR002930">
    <property type="entry name" value="GCV_H"/>
</dbReference>
<dbReference type="InterPro" id="IPR003016">
    <property type="entry name" value="2-oxoA_DH_lipoyl-BS"/>
</dbReference>
<keyword evidence="2 3" id="KW-0450">Lipoyl</keyword>
<comment type="cofactor">
    <cofactor evidence="3">
        <name>(R)-lipoate</name>
        <dbReference type="ChEBI" id="CHEBI:83088"/>
    </cofactor>
    <text evidence="3">Binds 1 lipoyl cofactor covalently.</text>
</comment>
<reference evidence="6" key="1">
    <citation type="journal article" date="2014" name="Int. J. Syst. Evol. Microbiol.">
        <title>Complete genome sequence of Corynebacterium casei LMG S-19264T (=DSM 44701T), isolated from a smear-ripened cheese.</title>
        <authorList>
            <consortium name="US DOE Joint Genome Institute (JGI-PGF)"/>
            <person name="Walter F."/>
            <person name="Albersmeier A."/>
            <person name="Kalinowski J."/>
            <person name="Ruckert C."/>
        </authorList>
    </citation>
    <scope>NUCLEOTIDE SEQUENCE</scope>
    <source>
        <strain evidence="6">JCM 19831</strain>
    </source>
</reference>
<dbReference type="Pfam" id="PF01597">
    <property type="entry name" value="GCV_H"/>
    <property type="match status" value="1"/>
</dbReference>
<accession>A0A917SYM1</accession>
<feature type="modified residue" description="N6-lipoyllysine" evidence="3 4">
    <location>
        <position position="64"/>
    </location>
</feature>
<dbReference type="RefSeq" id="WP_190247755.1">
    <property type="nucleotide sequence ID" value="NZ_BMPI01000001.1"/>
</dbReference>
<dbReference type="PROSITE" id="PS50968">
    <property type="entry name" value="BIOTINYL_LIPOYL"/>
    <property type="match status" value="1"/>
</dbReference>
<proteinExistence type="inferred from homology"/>
<dbReference type="Proteomes" id="UP000642070">
    <property type="component" value="Unassembled WGS sequence"/>
</dbReference>
<evidence type="ECO:0000313" key="6">
    <source>
        <dbReference type="EMBL" id="GGM04621.1"/>
    </source>
</evidence>
<dbReference type="PANTHER" id="PTHR11715:SF3">
    <property type="entry name" value="GLYCINE CLEAVAGE SYSTEM H PROTEIN-RELATED"/>
    <property type="match status" value="1"/>
</dbReference>
<protein>
    <recommendedName>
        <fullName evidence="3">Glycine cleavage system H protein</fullName>
    </recommendedName>
</protein>
<organism evidence="6 7">
    <name type="scientific">Dactylosporangium sucinum</name>
    <dbReference type="NCBI Taxonomy" id="1424081"/>
    <lineage>
        <taxon>Bacteria</taxon>
        <taxon>Bacillati</taxon>
        <taxon>Actinomycetota</taxon>
        <taxon>Actinomycetes</taxon>
        <taxon>Micromonosporales</taxon>
        <taxon>Micromonosporaceae</taxon>
        <taxon>Dactylosporangium</taxon>
    </lineage>
</organism>
<keyword evidence="7" id="KW-1185">Reference proteome</keyword>
<dbReference type="SUPFAM" id="SSF51230">
    <property type="entry name" value="Single hybrid motif"/>
    <property type="match status" value="1"/>
</dbReference>
<evidence type="ECO:0000256" key="4">
    <source>
        <dbReference type="PIRSR" id="PIRSR617453-50"/>
    </source>
</evidence>
<dbReference type="GO" id="GO:0019464">
    <property type="term" value="P:glycine decarboxylation via glycine cleavage system"/>
    <property type="evidence" value="ECO:0007669"/>
    <property type="project" value="UniProtKB-UniRule"/>
</dbReference>
<evidence type="ECO:0000256" key="3">
    <source>
        <dbReference type="HAMAP-Rule" id="MF_00272"/>
    </source>
</evidence>
<gene>
    <name evidence="3 6" type="primary">gcvH</name>
    <name evidence="6" type="ORF">GCM10007977_002310</name>
</gene>
<dbReference type="InterPro" id="IPR011053">
    <property type="entry name" value="Single_hybrid_motif"/>
</dbReference>
<name>A0A917SYM1_9ACTN</name>
<evidence type="ECO:0000256" key="1">
    <source>
        <dbReference type="ARBA" id="ARBA00009249"/>
    </source>
</evidence>
<dbReference type="CDD" id="cd06848">
    <property type="entry name" value="GCS_H"/>
    <property type="match status" value="1"/>
</dbReference>
<dbReference type="PANTHER" id="PTHR11715">
    <property type="entry name" value="GLYCINE CLEAVAGE SYSTEM H PROTEIN"/>
    <property type="match status" value="1"/>
</dbReference>
<dbReference type="NCBIfam" id="TIGR00527">
    <property type="entry name" value="gcvH"/>
    <property type="match status" value="1"/>
</dbReference>
<comment type="function">
    <text evidence="3">The glycine cleavage system catalyzes the degradation of glycine. The H protein shuttles the methylamine group of glycine from the P protein to the T protein.</text>
</comment>
<comment type="similarity">
    <text evidence="1 3">Belongs to the GcvH family.</text>
</comment>
<dbReference type="AlphaFoldDB" id="A0A917SYM1"/>
<sequence>MPSVPRDLRYTKDHEWLAIGDDVSVSGVTAVAAEALGDVVYLDLPAVGATLRAGEPCGEVESTKAVSDLYAPADGVVVEVNADVVADPGLVNTEPYGRGWLLRLRITGTPDLLDAQAYAALVGADVEEPR</sequence>
<dbReference type="EMBL" id="BMPI01000001">
    <property type="protein sequence ID" value="GGM04621.1"/>
    <property type="molecule type" value="Genomic_DNA"/>
</dbReference>
<reference evidence="6" key="2">
    <citation type="submission" date="2020-09" db="EMBL/GenBank/DDBJ databases">
        <authorList>
            <person name="Sun Q."/>
            <person name="Ohkuma M."/>
        </authorList>
    </citation>
    <scope>NUCLEOTIDE SEQUENCE</scope>
    <source>
        <strain evidence="6">JCM 19831</strain>
    </source>
</reference>
<dbReference type="HAMAP" id="MF_00272">
    <property type="entry name" value="GcvH"/>
    <property type="match status" value="1"/>
</dbReference>
<dbReference type="GO" id="GO:0009249">
    <property type="term" value="P:protein lipoylation"/>
    <property type="evidence" value="ECO:0007669"/>
    <property type="project" value="TreeGrafter"/>
</dbReference>
<comment type="subunit">
    <text evidence="3">The glycine cleavage system is composed of four proteins: P, T, L and H.</text>
</comment>
<comment type="caution">
    <text evidence="6">The sequence shown here is derived from an EMBL/GenBank/DDBJ whole genome shotgun (WGS) entry which is preliminary data.</text>
</comment>
<feature type="domain" description="Lipoyl-binding" evidence="5">
    <location>
        <begin position="23"/>
        <end position="105"/>
    </location>
</feature>
<dbReference type="Gene3D" id="2.40.50.100">
    <property type="match status" value="1"/>
</dbReference>